<name>A0A010QLY7_9PEZI</name>
<reference evidence="2 3" key="1">
    <citation type="submission" date="2014-02" db="EMBL/GenBank/DDBJ databases">
        <title>The genome sequence of Colletotrichum fioriniae PJ7.</title>
        <authorList>
            <person name="Baroncelli R."/>
            <person name="Thon M.R."/>
        </authorList>
    </citation>
    <scope>NUCLEOTIDE SEQUENCE [LARGE SCALE GENOMIC DNA]</scope>
    <source>
        <strain evidence="2 3">PJ7</strain>
    </source>
</reference>
<dbReference type="HOGENOM" id="CLU_1948668_0_0_1"/>
<protein>
    <submittedName>
        <fullName evidence="2">Uncharacterized protein</fullName>
    </submittedName>
</protein>
<keyword evidence="3" id="KW-1185">Reference proteome</keyword>
<dbReference type="KEGG" id="cfj:CFIO01_03046"/>
<organism evidence="2 3">
    <name type="scientific">Colletotrichum fioriniae PJ7</name>
    <dbReference type="NCBI Taxonomy" id="1445577"/>
    <lineage>
        <taxon>Eukaryota</taxon>
        <taxon>Fungi</taxon>
        <taxon>Dikarya</taxon>
        <taxon>Ascomycota</taxon>
        <taxon>Pezizomycotina</taxon>
        <taxon>Sordariomycetes</taxon>
        <taxon>Hypocreomycetidae</taxon>
        <taxon>Glomerellales</taxon>
        <taxon>Glomerellaceae</taxon>
        <taxon>Colletotrichum</taxon>
        <taxon>Colletotrichum acutatum species complex</taxon>
    </lineage>
</organism>
<accession>A0A010QLY7</accession>
<evidence type="ECO:0000256" key="1">
    <source>
        <dbReference type="SAM" id="SignalP"/>
    </source>
</evidence>
<evidence type="ECO:0000313" key="3">
    <source>
        <dbReference type="Proteomes" id="UP000020467"/>
    </source>
</evidence>
<feature type="signal peptide" evidence="1">
    <location>
        <begin position="1"/>
        <end position="21"/>
    </location>
</feature>
<dbReference type="Proteomes" id="UP000020467">
    <property type="component" value="Unassembled WGS sequence"/>
</dbReference>
<keyword evidence="1" id="KW-0732">Signal</keyword>
<dbReference type="EMBL" id="JARH01000682">
    <property type="protein sequence ID" value="EXF77725.1"/>
    <property type="molecule type" value="Genomic_DNA"/>
</dbReference>
<sequence length="129" mass="14272">MLLHLVLAHIVLLVCIYTVLAYQVKESIVSRKATQVRTGENKKANIEPLKPGTYITSTLTTLNASDTPPPSLANLSLVITEARAHNHHHLSDDISLASLTKAQDRITTYLSASLFPDPKRLALPPRRKR</sequence>
<feature type="chain" id="PRO_5001455976" evidence="1">
    <location>
        <begin position="22"/>
        <end position="129"/>
    </location>
</feature>
<comment type="caution">
    <text evidence="2">The sequence shown here is derived from an EMBL/GenBank/DDBJ whole genome shotgun (WGS) entry which is preliminary data.</text>
</comment>
<proteinExistence type="predicted"/>
<dbReference type="AlphaFoldDB" id="A0A010QLY7"/>
<evidence type="ECO:0000313" key="2">
    <source>
        <dbReference type="EMBL" id="EXF77725.1"/>
    </source>
</evidence>
<gene>
    <name evidence="2" type="ORF">CFIO01_03046</name>
</gene>